<dbReference type="EMBL" id="CP061038">
    <property type="protein sequence ID" value="QNQ11276.1"/>
    <property type="molecule type" value="Genomic_DNA"/>
</dbReference>
<evidence type="ECO:0000313" key="1">
    <source>
        <dbReference type="EMBL" id="QNQ11276.1"/>
    </source>
</evidence>
<gene>
    <name evidence="1" type="ORF">H3Z74_09060</name>
</gene>
<proteinExistence type="predicted"/>
<organism evidence="1 2">
    <name type="scientific">Sphingomonas alpina</name>
    <dbReference type="NCBI Taxonomy" id="653931"/>
    <lineage>
        <taxon>Bacteria</taxon>
        <taxon>Pseudomonadati</taxon>
        <taxon>Pseudomonadota</taxon>
        <taxon>Alphaproteobacteria</taxon>
        <taxon>Sphingomonadales</taxon>
        <taxon>Sphingomonadaceae</taxon>
        <taxon>Sphingomonas</taxon>
    </lineage>
</organism>
<reference evidence="1 2" key="1">
    <citation type="submission" date="2020-09" db="EMBL/GenBank/DDBJ databases">
        <title>Sphingomonas sp., a new species isolated from pork steak.</title>
        <authorList>
            <person name="Heidler von Heilborn D."/>
        </authorList>
    </citation>
    <scope>NUCLEOTIDE SEQUENCE [LARGE SCALE GENOMIC DNA]</scope>
    <source>
        <strain evidence="2">S8-3T</strain>
    </source>
</reference>
<sequence>MIELWRDRPSATLECYAVWPAAQYLPLRSRMAIDLLAAEQPKGLGR</sequence>
<dbReference type="KEGG" id="spap:H3Z74_09060"/>
<dbReference type="AlphaFoldDB" id="A0A7H0LNM3"/>
<keyword evidence="2" id="KW-1185">Reference proteome</keyword>
<dbReference type="RefSeq" id="WP_187763559.1">
    <property type="nucleotide sequence ID" value="NZ_CP061038.1"/>
</dbReference>
<evidence type="ECO:0000313" key="2">
    <source>
        <dbReference type="Proteomes" id="UP000516148"/>
    </source>
</evidence>
<accession>A0A7H0LNM3</accession>
<name>A0A7H0LNM3_9SPHN</name>
<protein>
    <submittedName>
        <fullName evidence="1">Uncharacterized protein</fullName>
    </submittedName>
</protein>
<dbReference type="Proteomes" id="UP000516148">
    <property type="component" value="Chromosome"/>
</dbReference>